<gene>
    <name evidence="1" type="ORF">HMH06_02330</name>
</gene>
<protein>
    <recommendedName>
        <fullName evidence="3">Lipoprotein</fullName>
    </recommendedName>
</protein>
<evidence type="ECO:0008006" key="3">
    <source>
        <dbReference type="Google" id="ProtNLM"/>
    </source>
</evidence>
<dbReference type="Proteomes" id="UP000580344">
    <property type="component" value="Unassembled WGS sequence"/>
</dbReference>
<proteinExistence type="predicted"/>
<evidence type="ECO:0000313" key="1">
    <source>
        <dbReference type="EMBL" id="NOJ74692.1"/>
    </source>
</evidence>
<dbReference type="EMBL" id="JABFOQ010000003">
    <property type="protein sequence ID" value="NOJ74692.1"/>
    <property type="molecule type" value="Genomic_DNA"/>
</dbReference>
<accession>A0ABX1WJ42</accession>
<dbReference type="RefSeq" id="WP_171622019.1">
    <property type="nucleotide sequence ID" value="NZ_CBCRZD010000017.1"/>
</dbReference>
<keyword evidence="2" id="KW-1185">Reference proteome</keyword>
<name>A0ABX1WJ42_9FLAO</name>
<evidence type="ECO:0000313" key="2">
    <source>
        <dbReference type="Proteomes" id="UP000580344"/>
    </source>
</evidence>
<reference evidence="1 2" key="1">
    <citation type="submission" date="2020-05" db="EMBL/GenBank/DDBJ databases">
        <title>Tigecycline resistant gene in Empedobacter stercoris.</title>
        <authorList>
            <person name="Chen Y."/>
            <person name="Cheng Y."/>
            <person name="Zhou K."/>
        </authorList>
    </citation>
    <scope>NUCLEOTIDE SEQUENCE [LARGE SCALE GENOMIC DNA]</scope>
    <source>
        <strain evidence="1 2">ES202</strain>
    </source>
</reference>
<dbReference type="PROSITE" id="PS51257">
    <property type="entry name" value="PROKAR_LIPOPROTEIN"/>
    <property type="match status" value="1"/>
</dbReference>
<comment type="caution">
    <text evidence="1">The sequence shown here is derived from an EMBL/GenBank/DDBJ whole genome shotgun (WGS) entry which is preliminary data.</text>
</comment>
<organism evidence="1 2">
    <name type="scientific">Empedobacter stercoris</name>
    <dbReference type="NCBI Taxonomy" id="1628248"/>
    <lineage>
        <taxon>Bacteria</taxon>
        <taxon>Pseudomonadati</taxon>
        <taxon>Bacteroidota</taxon>
        <taxon>Flavobacteriia</taxon>
        <taxon>Flavobacteriales</taxon>
        <taxon>Weeksellaceae</taxon>
        <taxon>Empedobacter</taxon>
    </lineage>
</organism>
<sequence length="123" mass="14603">MKPKSLIITIFSLFFGCSNLHEDKTLILKTIESENYKIEWYTKSGLTTVYPNYIDITNKIEHKKHEIVDHLDILDIILIDNDSLFIIYNKNAQLSEIRKNDKKLGLKIIPKNYHIYYTGKRHY</sequence>